<gene>
    <name evidence="3" type="ORF">KK1_024161</name>
</gene>
<dbReference type="OrthoDB" id="1400009at2759"/>
<protein>
    <recommendedName>
        <fullName evidence="5">Root meristem growth factor 9</fullName>
    </recommendedName>
</protein>
<feature type="compositionally biased region" description="Basic and acidic residues" evidence="1">
    <location>
        <begin position="42"/>
        <end position="61"/>
    </location>
</feature>
<dbReference type="AlphaFoldDB" id="A0A151TL87"/>
<evidence type="ECO:0000313" key="4">
    <source>
        <dbReference type="Proteomes" id="UP000075243"/>
    </source>
</evidence>
<evidence type="ECO:0000256" key="2">
    <source>
        <dbReference type="SAM" id="SignalP"/>
    </source>
</evidence>
<dbReference type="OMA" id="THKETHD"/>
<reference evidence="3 4" key="1">
    <citation type="journal article" date="2012" name="Nat. Biotechnol.">
        <title>Draft genome sequence of pigeonpea (Cajanus cajan), an orphan legume crop of resource-poor farmers.</title>
        <authorList>
            <person name="Varshney R.K."/>
            <person name="Chen W."/>
            <person name="Li Y."/>
            <person name="Bharti A.K."/>
            <person name="Saxena R.K."/>
            <person name="Schlueter J.A."/>
            <person name="Donoghue M.T."/>
            <person name="Azam S."/>
            <person name="Fan G."/>
            <person name="Whaley A.M."/>
            <person name="Farmer A.D."/>
            <person name="Sheridan J."/>
            <person name="Iwata A."/>
            <person name="Tuteja R."/>
            <person name="Penmetsa R.V."/>
            <person name="Wu W."/>
            <person name="Upadhyaya H.D."/>
            <person name="Yang S.P."/>
            <person name="Shah T."/>
            <person name="Saxena K.B."/>
            <person name="Michael T."/>
            <person name="McCombie W.R."/>
            <person name="Yang B."/>
            <person name="Zhang G."/>
            <person name="Yang H."/>
            <person name="Wang J."/>
            <person name="Spillane C."/>
            <person name="Cook D.R."/>
            <person name="May G.D."/>
            <person name="Xu X."/>
            <person name="Jackson S.A."/>
        </authorList>
    </citation>
    <scope>NUCLEOTIDE SEQUENCE [LARGE SCALE GENOMIC DNA]</scope>
    <source>
        <strain evidence="4">cv. Asha</strain>
    </source>
</reference>
<organism evidence="3 4">
    <name type="scientific">Cajanus cajan</name>
    <name type="common">Pigeon pea</name>
    <name type="synonym">Cajanus indicus</name>
    <dbReference type="NCBI Taxonomy" id="3821"/>
    <lineage>
        <taxon>Eukaryota</taxon>
        <taxon>Viridiplantae</taxon>
        <taxon>Streptophyta</taxon>
        <taxon>Embryophyta</taxon>
        <taxon>Tracheophyta</taxon>
        <taxon>Spermatophyta</taxon>
        <taxon>Magnoliopsida</taxon>
        <taxon>eudicotyledons</taxon>
        <taxon>Gunneridae</taxon>
        <taxon>Pentapetalae</taxon>
        <taxon>rosids</taxon>
        <taxon>fabids</taxon>
        <taxon>Fabales</taxon>
        <taxon>Fabaceae</taxon>
        <taxon>Papilionoideae</taxon>
        <taxon>50 kb inversion clade</taxon>
        <taxon>NPAAA clade</taxon>
        <taxon>indigoferoid/millettioid clade</taxon>
        <taxon>Phaseoleae</taxon>
        <taxon>Cajanus</taxon>
    </lineage>
</organism>
<keyword evidence="2" id="KW-0732">Signal</keyword>
<keyword evidence="4" id="KW-1185">Reference proteome</keyword>
<dbReference type="Gramene" id="C.cajan_23474.t">
    <property type="protein sequence ID" value="C.cajan_23474.t"/>
    <property type="gene ID" value="C.cajan_23474"/>
</dbReference>
<feature type="region of interest" description="Disordered" evidence="1">
    <location>
        <begin position="27"/>
        <end position="82"/>
    </location>
</feature>
<feature type="signal peptide" evidence="2">
    <location>
        <begin position="1"/>
        <end position="25"/>
    </location>
</feature>
<accession>A0A151TL87</accession>
<evidence type="ECO:0008006" key="5">
    <source>
        <dbReference type="Google" id="ProtNLM"/>
    </source>
</evidence>
<proteinExistence type="predicted"/>
<evidence type="ECO:0000313" key="3">
    <source>
        <dbReference type="EMBL" id="KYP67808.1"/>
    </source>
</evidence>
<dbReference type="Proteomes" id="UP000075243">
    <property type="component" value="Chromosome 5"/>
</dbReference>
<dbReference type="EMBL" id="CM003607">
    <property type="protein sequence ID" value="KYP67808.1"/>
    <property type="molecule type" value="Genomic_DNA"/>
</dbReference>
<sequence length="82" mass="9397">MVVQNKRILLVLFFLLCFISIHARARKLKEKSNTVSSGDSSTTHKETHDNVFKPKEGKDNGNEVFSMDYTPARRKPPIHNLN</sequence>
<feature type="chain" id="PRO_5007589151" description="Root meristem growth factor 9" evidence="2">
    <location>
        <begin position="26"/>
        <end position="82"/>
    </location>
</feature>
<dbReference type="Pfam" id="PF21529">
    <property type="entry name" value="GLV1-2"/>
    <property type="match status" value="1"/>
</dbReference>
<dbReference type="InterPro" id="IPR049306">
    <property type="entry name" value="GLV1-2"/>
</dbReference>
<evidence type="ECO:0000256" key="1">
    <source>
        <dbReference type="SAM" id="MobiDB-lite"/>
    </source>
</evidence>
<feature type="compositionally biased region" description="Basic residues" evidence="1">
    <location>
        <begin position="72"/>
        <end position="82"/>
    </location>
</feature>
<name>A0A151TL87_CAJCA</name>